<dbReference type="AlphaFoldDB" id="A0A1E4T8Z6"/>
<protein>
    <recommendedName>
        <fullName evidence="4">Peptidase A1 domain-containing protein</fullName>
    </recommendedName>
</protein>
<keyword evidence="1" id="KW-0732">Signal</keyword>
<dbReference type="EMBL" id="KV453847">
    <property type="protein sequence ID" value="ODV88201.1"/>
    <property type="molecule type" value="Genomic_DNA"/>
</dbReference>
<keyword evidence="3" id="KW-1185">Reference proteome</keyword>
<sequence length="247" mass="27261">MLKGFVLFTFLTALVQAATTANYTGVEVTKNNGTDAKGSILYIFRSQWKQRKIDFTIRDHLVETGYNVTFADQTEDVSLTEDHDLVVISATIRSRDFPSIDYKDIEVPILTWENDILDDLRYTGKCKNTDFGEGDDEHYIQLVNYPHPISAGVESGVAAIFTTDSEVGFGKPGLGADVIGIRPGTPNEALIFSYEEGATMDYDFLAPARRVFFGMGNLSFNNLTDTGLAIFDAAVDYAAGVTDKYNI</sequence>
<feature type="chain" id="PRO_5009163103" description="Peptidase A1 domain-containing protein" evidence="1">
    <location>
        <begin position="18"/>
        <end position="247"/>
    </location>
</feature>
<gene>
    <name evidence="2" type="ORF">CANARDRAFT_26346</name>
</gene>
<dbReference type="OrthoDB" id="10305284at2759"/>
<feature type="signal peptide" evidence="1">
    <location>
        <begin position="1"/>
        <end position="17"/>
    </location>
</feature>
<dbReference type="Proteomes" id="UP000094801">
    <property type="component" value="Unassembled WGS sequence"/>
</dbReference>
<evidence type="ECO:0000313" key="2">
    <source>
        <dbReference type="EMBL" id="ODV88201.1"/>
    </source>
</evidence>
<proteinExistence type="predicted"/>
<evidence type="ECO:0000313" key="3">
    <source>
        <dbReference type="Proteomes" id="UP000094801"/>
    </source>
</evidence>
<reference evidence="3" key="1">
    <citation type="submission" date="2016-04" db="EMBL/GenBank/DDBJ databases">
        <title>Comparative genomics of biotechnologically important yeasts.</title>
        <authorList>
            <consortium name="DOE Joint Genome Institute"/>
            <person name="Riley R."/>
            <person name="Haridas S."/>
            <person name="Wolfe K.H."/>
            <person name="Lopes M.R."/>
            <person name="Hittinger C.T."/>
            <person name="Goker M."/>
            <person name="Salamov A."/>
            <person name="Wisecaver J."/>
            <person name="Long T.M."/>
            <person name="Aerts A.L."/>
            <person name="Barry K."/>
            <person name="Choi C."/>
            <person name="Clum A."/>
            <person name="Coughlan A.Y."/>
            <person name="Deshpande S."/>
            <person name="Douglass A.P."/>
            <person name="Hanson S.J."/>
            <person name="Klenk H.-P."/>
            <person name="Labutti K."/>
            <person name="Lapidus A."/>
            <person name="Lindquist E."/>
            <person name="Lipzen A."/>
            <person name="Meier-Kolthoff J.P."/>
            <person name="Ohm R.A."/>
            <person name="Otillar R.P."/>
            <person name="Pangilinan J."/>
            <person name="Peng Y."/>
            <person name="Rokas A."/>
            <person name="Rosa C.A."/>
            <person name="Scheuner C."/>
            <person name="Sibirny A.A."/>
            <person name="Slot J.C."/>
            <person name="Stielow J.B."/>
            <person name="Sun H."/>
            <person name="Kurtzman C.P."/>
            <person name="Blackwell M."/>
            <person name="Grigoriev I.V."/>
            <person name="Jeffries T.W."/>
        </authorList>
    </citation>
    <scope>NUCLEOTIDE SEQUENCE [LARGE SCALE GENOMIC DNA]</scope>
    <source>
        <strain evidence="3">NRRL YB-2248</strain>
    </source>
</reference>
<organism evidence="2 3">
    <name type="scientific">[Candida] arabinofermentans NRRL YB-2248</name>
    <dbReference type="NCBI Taxonomy" id="983967"/>
    <lineage>
        <taxon>Eukaryota</taxon>
        <taxon>Fungi</taxon>
        <taxon>Dikarya</taxon>
        <taxon>Ascomycota</taxon>
        <taxon>Saccharomycotina</taxon>
        <taxon>Pichiomycetes</taxon>
        <taxon>Pichiales</taxon>
        <taxon>Pichiaceae</taxon>
        <taxon>Ogataea</taxon>
        <taxon>Ogataea/Candida clade</taxon>
    </lineage>
</organism>
<evidence type="ECO:0000256" key="1">
    <source>
        <dbReference type="SAM" id="SignalP"/>
    </source>
</evidence>
<evidence type="ECO:0008006" key="4">
    <source>
        <dbReference type="Google" id="ProtNLM"/>
    </source>
</evidence>
<accession>A0A1E4T8Z6</accession>
<name>A0A1E4T8Z6_9ASCO</name>